<evidence type="ECO:0000313" key="2">
    <source>
        <dbReference type="Proteomes" id="UP000887159"/>
    </source>
</evidence>
<keyword evidence="2" id="KW-1185">Reference proteome</keyword>
<sequence>MERSRNIETMGSHDYDKRVFVMEFKTAVKLIVLLFDVQNLERIPDQFNAYYVALRSNTNCNGPRSSEPRQSDVSALFTAFTTASTTRLFSRHKPQAHLSLIDYLLTSLHNTRSIGSGYRSFESWSSDEDDTRASTPCQ</sequence>
<dbReference type="AlphaFoldDB" id="A0A8X6S2R7"/>
<evidence type="ECO:0000313" key="1">
    <source>
        <dbReference type="EMBL" id="GFY05366.1"/>
    </source>
</evidence>
<name>A0A8X6S2R7_TRICX</name>
<organism evidence="1 2">
    <name type="scientific">Trichonephila clavipes</name>
    <name type="common">Golden silk orbweaver</name>
    <name type="synonym">Nephila clavipes</name>
    <dbReference type="NCBI Taxonomy" id="2585209"/>
    <lineage>
        <taxon>Eukaryota</taxon>
        <taxon>Metazoa</taxon>
        <taxon>Ecdysozoa</taxon>
        <taxon>Arthropoda</taxon>
        <taxon>Chelicerata</taxon>
        <taxon>Arachnida</taxon>
        <taxon>Araneae</taxon>
        <taxon>Araneomorphae</taxon>
        <taxon>Entelegynae</taxon>
        <taxon>Araneoidea</taxon>
        <taxon>Nephilidae</taxon>
        <taxon>Trichonephila</taxon>
    </lineage>
</organism>
<reference evidence="1" key="1">
    <citation type="submission" date="2020-08" db="EMBL/GenBank/DDBJ databases">
        <title>Multicomponent nature underlies the extraordinary mechanical properties of spider dragline silk.</title>
        <authorList>
            <person name="Kono N."/>
            <person name="Nakamura H."/>
            <person name="Mori M."/>
            <person name="Yoshida Y."/>
            <person name="Ohtoshi R."/>
            <person name="Malay A.D."/>
            <person name="Moran D.A.P."/>
            <person name="Tomita M."/>
            <person name="Numata K."/>
            <person name="Arakawa K."/>
        </authorList>
    </citation>
    <scope>NUCLEOTIDE SEQUENCE</scope>
</reference>
<comment type="caution">
    <text evidence="1">The sequence shown here is derived from an EMBL/GenBank/DDBJ whole genome shotgun (WGS) entry which is preliminary data.</text>
</comment>
<proteinExistence type="predicted"/>
<protein>
    <submittedName>
        <fullName evidence="1">Uncharacterized protein</fullName>
    </submittedName>
</protein>
<accession>A0A8X6S2R7</accession>
<dbReference type="EMBL" id="BMAU01021250">
    <property type="protein sequence ID" value="GFY05366.1"/>
    <property type="molecule type" value="Genomic_DNA"/>
</dbReference>
<dbReference type="Proteomes" id="UP000887159">
    <property type="component" value="Unassembled WGS sequence"/>
</dbReference>
<gene>
    <name evidence="1" type="ORF">TNCV_2208111</name>
</gene>